<evidence type="ECO:0000256" key="5">
    <source>
        <dbReference type="HAMAP-Rule" id="MF_03043"/>
    </source>
</evidence>
<feature type="compositionally biased region" description="Basic residues" evidence="6">
    <location>
        <begin position="246"/>
        <end position="255"/>
    </location>
</feature>
<feature type="region of interest" description="Disordered" evidence="6">
    <location>
        <begin position="565"/>
        <end position="602"/>
    </location>
</feature>
<evidence type="ECO:0000259" key="7">
    <source>
        <dbReference type="Pfam" id="PF01702"/>
    </source>
</evidence>
<dbReference type="GO" id="GO:0005737">
    <property type="term" value="C:cytoplasm"/>
    <property type="evidence" value="ECO:0007669"/>
    <property type="project" value="UniProtKB-SubCell"/>
</dbReference>
<evidence type="ECO:0000256" key="3">
    <source>
        <dbReference type="ARBA" id="ARBA00022723"/>
    </source>
</evidence>
<dbReference type="Pfam" id="PF01702">
    <property type="entry name" value="TGT"/>
    <property type="match status" value="2"/>
</dbReference>
<feature type="domain" description="tRNA-guanine(15) transglycosylase-like" evidence="7">
    <location>
        <begin position="44"/>
        <end position="230"/>
    </location>
</feature>
<dbReference type="SUPFAM" id="SSF51713">
    <property type="entry name" value="tRNA-guanine transglycosylase"/>
    <property type="match status" value="1"/>
</dbReference>
<evidence type="ECO:0000313" key="9">
    <source>
        <dbReference type="Proteomes" id="UP000193648"/>
    </source>
</evidence>
<feature type="binding site" evidence="5">
    <location>
        <position position="457"/>
    </location>
    <ligand>
        <name>Zn(2+)</name>
        <dbReference type="ChEBI" id="CHEBI:29105"/>
    </ligand>
</feature>
<dbReference type="Gene3D" id="3.20.20.105">
    <property type="entry name" value="Queuine tRNA-ribosyltransferase-like"/>
    <property type="match status" value="1"/>
</dbReference>
<feature type="compositionally biased region" description="Basic and acidic residues" evidence="6">
    <location>
        <begin position="585"/>
        <end position="602"/>
    </location>
</feature>
<feature type="binding site" evidence="5">
    <location>
        <position position="454"/>
    </location>
    <ligand>
        <name>Zn(2+)</name>
        <dbReference type="ChEBI" id="CHEBI:29105"/>
    </ligand>
</feature>
<comment type="cofactor">
    <cofactor evidence="5">
        <name>Zn(2+)</name>
        <dbReference type="ChEBI" id="CHEBI:29105"/>
    </cofactor>
    <text evidence="5">Binds 1 zinc ion per subunit.</text>
</comment>
<feature type="compositionally biased region" description="Polar residues" evidence="6">
    <location>
        <begin position="279"/>
        <end position="288"/>
    </location>
</feature>
<dbReference type="GO" id="GO:0006400">
    <property type="term" value="P:tRNA modification"/>
    <property type="evidence" value="ECO:0007669"/>
    <property type="project" value="InterPro"/>
</dbReference>
<dbReference type="GO" id="GO:0008479">
    <property type="term" value="F:tRNA-guanosine(34) queuine transglycosylase activity"/>
    <property type="evidence" value="ECO:0007669"/>
    <property type="project" value="UniProtKB-UniRule"/>
</dbReference>
<comment type="caution">
    <text evidence="8">The sequence shown here is derived from an EMBL/GenBank/DDBJ whole genome shotgun (WGS) entry which is preliminary data.</text>
</comment>
<keyword evidence="9" id="KW-1185">Reference proteome</keyword>
<evidence type="ECO:0000256" key="6">
    <source>
        <dbReference type="SAM" id="MobiDB-lite"/>
    </source>
</evidence>
<feature type="region of interest" description="Disordered" evidence="6">
    <location>
        <begin position="244"/>
        <end position="288"/>
    </location>
</feature>
<accession>A0A1Y2GDE5</accession>
<feature type="compositionally biased region" description="Basic and acidic residues" evidence="6">
    <location>
        <begin position="192"/>
        <end position="206"/>
    </location>
</feature>
<dbReference type="InterPro" id="IPR028592">
    <property type="entry name" value="QTRTD1"/>
</dbReference>
<organism evidence="8 9">
    <name type="scientific">Lobosporangium transversale</name>
    <dbReference type="NCBI Taxonomy" id="64571"/>
    <lineage>
        <taxon>Eukaryota</taxon>
        <taxon>Fungi</taxon>
        <taxon>Fungi incertae sedis</taxon>
        <taxon>Mucoromycota</taxon>
        <taxon>Mortierellomycotina</taxon>
        <taxon>Mortierellomycetes</taxon>
        <taxon>Mortierellales</taxon>
        <taxon>Mortierellaceae</taxon>
        <taxon>Lobosporangium</taxon>
    </lineage>
</organism>
<protein>
    <recommendedName>
        <fullName evidence="5">Queuine tRNA-ribosyltransferase accessory subunit 2</fullName>
    </recommendedName>
    <alternativeName>
        <fullName evidence="5">Queuine tRNA-ribosyltransferase domain-containing protein 1</fullName>
    </alternativeName>
</protein>
<proteinExistence type="inferred from homology"/>
<keyword evidence="1 5" id="KW-0963">Cytoplasm</keyword>
<dbReference type="GO" id="GO:0046872">
    <property type="term" value="F:metal ion binding"/>
    <property type="evidence" value="ECO:0007669"/>
    <property type="project" value="UniProtKB-KW"/>
</dbReference>
<gene>
    <name evidence="8" type="ORF">BCR41DRAFT_340148</name>
</gene>
<comment type="function">
    <text evidence="5">Non-catalytic subunit of the queuine tRNA-ribosyltransferase (TGT) that catalyzes the base-exchange of a guanine (G) residue with queuine (Q) at position 34 (anticodon wobble position) in tRNAs with GU(N) anticodons (tRNA-Asp, -Asn, -His and -Tyr), resulting in the hypermodified nucleoside queuosine (7-(((4,5-cis-dihydroxy-2-cyclopenten-1-yl)amino)methyl)-7-deazaguanosine).</text>
</comment>
<dbReference type="EMBL" id="MCFF01000040">
    <property type="protein sequence ID" value="ORZ07748.1"/>
    <property type="molecule type" value="Genomic_DNA"/>
</dbReference>
<dbReference type="FunCoup" id="A0A1Y2GDE5">
    <property type="interactions" value="450"/>
</dbReference>
<feature type="binding site" evidence="5">
    <location>
        <position position="485"/>
    </location>
    <ligand>
        <name>Zn(2+)</name>
        <dbReference type="ChEBI" id="CHEBI:29105"/>
    </ligand>
</feature>
<comment type="similarity">
    <text evidence="5">Belongs to the queuine tRNA-ribosyltransferase family. QTRT2 subfamily.</text>
</comment>
<evidence type="ECO:0000256" key="1">
    <source>
        <dbReference type="ARBA" id="ARBA00022490"/>
    </source>
</evidence>
<dbReference type="AlphaFoldDB" id="A0A1Y2GDE5"/>
<dbReference type="InParanoid" id="A0A1Y2GDE5"/>
<keyword evidence="3 5" id="KW-0479">Metal-binding</keyword>
<feature type="region of interest" description="Disordered" evidence="6">
    <location>
        <begin position="190"/>
        <end position="212"/>
    </location>
</feature>
<dbReference type="InterPro" id="IPR036511">
    <property type="entry name" value="TGT-like_sf"/>
</dbReference>
<reference evidence="8 9" key="1">
    <citation type="submission" date="2016-07" db="EMBL/GenBank/DDBJ databases">
        <title>Pervasive Adenine N6-methylation of Active Genes in Fungi.</title>
        <authorList>
            <consortium name="DOE Joint Genome Institute"/>
            <person name="Mondo S.J."/>
            <person name="Dannebaum R.O."/>
            <person name="Kuo R.C."/>
            <person name="Labutti K."/>
            <person name="Haridas S."/>
            <person name="Kuo A."/>
            <person name="Salamov A."/>
            <person name="Ahrendt S.R."/>
            <person name="Lipzen A."/>
            <person name="Sullivan W."/>
            <person name="Andreopoulos W.B."/>
            <person name="Clum A."/>
            <person name="Lindquist E."/>
            <person name="Daum C."/>
            <person name="Ramamoorthy G.K."/>
            <person name="Gryganskyi A."/>
            <person name="Culley D."/>
            <person name="Magnuson J.K."/>
            <person name="James T.Y."/>
            <person name="O'Malley M.A."/>
            <person name="Stajich J.E."/>
            <person name="Spatafora J.W."/>
            <person name="Visel A."/>
            <person name="Grigoriev I.V."/>
        </authorList>
    </citation>
    <scope>NUCLEOTIDE SEQUENCE [LARGE SCALE GENOMIC DNA]</scope>
    <source>
        <strain evidence="8 9">NRRL 3116</strain>
    </source>
</reference>
<keyword evidence="4 5" id="KW-0862">Zinc</keyword>
<dbReference type="RefSeq" id="XP_021878114.1">
    <property type="nucleotide sequence ID" value="XM_022022182.1"/>
</dbReference>
<dbReference type="OrthoDB" id="27601at2759"/>
<dbReference type="InterPro" id="IPR050852">
    <property type="entry name" value="Queuine_tRNA-ribosyltrfase"/>
</dbReference>
<dbReference type="PANTHER" id="PTHR46064">
    <property type="entry name" value="QUEUINE TRNA-RIBOSYLTRANSFERASE ACCESSORY SUBUNIT 2"/>
    <property type="match status" value="1"/>
</dbReference>
<comment type="subcellular location">
    <subcellularLocation>
        <location evidence="5">Cytoplasm</location>
    </subcellularLocation>
</comment>
<dbReference type="STRING" id="64571.A0A1Y2GDE5"/>
<evidence type="ECO:0000313" key="8">
    <source>
        <dbReference type="EMBL" id="ORZ07748.1"/>
    </source>
</evidence>
<name>A0A1Y2GDE5_9FUNG</name>
<feature type="compositionally biased region" description="Polar residues" evidence="6">
    <location>
        <begin position="567"/>
        <end position="581"/>
    </location>
</feature>
<dbReference type="Proteomes" id="UP000193648">
    <property type="component" value="Unassembled WGS sequence"/>
</dbReference>
<feature type="binding site" evidence="5">
    <location>
        <position position="452"/>
    </location>
    <ligand>
        <name>Zn(2+)</name>
        <dbReference type="ChEBI" id="CHEBI:29105"/>
    </ligand>
</feature>
<dbReference type="NCBIfam" id="TIGR00449">
    <property type="entry name" value="tgt_general"/>
    <property type="match status" value="1"/>
</dbReference>
<keyword evidence="2 5" id="KW-0819">tRNA processing</keyword>
<feature type="domain" description="tRNA-guanine(15) transglycosylase-like" evidence="7">
    <location>
        <begin position="303"/>
        <end position="514"/>
    </location>
</feature>
<feature type="compositionally biased region" description="Low complexity" evidence="6">
    <location>
        <begin position="265"/>
        <end position="278"/>
    </location>
</feature>
<dbReference type="HAMAP" id="MF_03043">
    <property type="entry name" value="QTRT2"/>
    <property type="match status" value="1"/>
</dbReference>
<dbReference type="InterPro" id="IPR002616">
    <property type="entry name" value="tRNA_ribo_trans-like"/>
</dbReference>
<comment type="subunit">
    <text evidence="5">Heterodimer of a catalytic subunit and an accessory subunit.</text>
</comment>
<sequence length="602" mass="68222">MSSPLRFKIQPSSLHADSAARTGELLVLNTEINQGDVIGGQESSKRTIQTPGCFMFSTKGSVPHLTPDMMRQQRYGGINVFLEQLLQPDQPASFSKWPSKEYTLANYLYLQDLILLCDSRDPSYTYPSLSPTTSTNDASTKRIGSNTDRHVFLSTPKGVRPLTLEDYLRVVRQYRPDIVVAMADNFQANNKTDIKGSKSSNEEPDQKKKRVQKSINRTLKWLDQILLERQGKDGMIEDRKIEEEKRRKREKREKRRTLAKEEQEQGQGQEQRQEPMQGKQCQDSGTNSPIEVSEIQTEPWMDVSVFAHVQGGQFEDERIRSAKETSERIEVDGFIMDVGSMSNAGSEKEKEDMFKFIQISLKYLPKEKPKMAYGIHAPEDILKAVALGVDLFDTSYPYQLTEDGKASLYFFGPNGSLSSSKMMRGAVGSNNRWLNLWDEGHSDKFIPILEGCGCYACKDNRHTRAYINHLLKAHEMLATVLLMSHNLYQYSIFFDAIREAIASGTLNQYTKEFELHFGVEPVRTNEKHQTQILVEAALMKRNQRLETAEAGVVDVIGSGVSLEDESVSQNFVNKRPISQSEGSEDSDRKKPKKSEDHDNAAS</sequence>
<evidence type="ECO:0000256" key="2">
    <source>
        <dbReference type="ARBA" id="ARBA00022694"/>
    </source>
</evidence>
<evidence type="ECO:0000256" key="4">
    <source>
        <dbReference type="ARBA" id="ARBA00022833"/>
    </source>
</evidence>
<dbReference type="PANTHER" id="PTHR46064:SF1">
    <property type="entry name" value="QUEUINE TRNA-RIBOSYLTRANSFERASE ACCESSORY SUBUNIT 2"/>
    <property type="match status" value="1"/>
</dbReference>
<dbReference type="GeneID" id="33564026"/>